<dbReference type="OrthoDB" id="10689486at2759"/>
<feature type="compositionally biased region" description="Low complexity" evidence="1">
    <location>
        <begin position="138"/>
        <end position="163"/>
    </location>
</feature>
<feature type="compositionally biased region" description="Pro residues" evidence="1">
    <location>
        <begin position="1119"/>
        <end position="1170"/>
    </location>
</feature>
<evidence type="ECO:0000313" key="2">
    <source>
        <dbReference type="EMBL" id="GBF98709.1"/>
    </source>
</evidence>
<feature type="region of interest" description="Disordered" evidence="1">
    <location>
        <begin position="127"/>
        <end position="297"/>
    </location>
</feature>
<gene>
    <name evidence="2" type="ORF">Rsub_11258</name>
</gene>
<accession>A0A2V0PGN0</accession>
<feature type="region of interest" description="Disordered" evidence="1">
    <location>
        <begin position="42"/>
        <end position="87"/>
    </location>
</feature>
<feature type="compositionally biased region" description="Pro residues" evidence="1">
    <location>
        <begin position="887"/>
        <end position="901"/>
    </location>
</feature>
<organism evidence="2 3">
    <name type="scientific">Raphidocelis subcapitata</name>
    <dbReference type="NCBI Taxonomy" id="307507"/>
    <lineage>
        <taxon>Eukaryota</taxon>
        <taxon>Viridiplantae</taxon>
        <taxon>Chlorophyta</taxon>
        <taxon>core chlorophytes</taxon>
        <taxon>Chlorophyceae</taxon>
        <taxon>CS clade</taxon>
        <taxon>Sphaeropleales</taxon>
        <taxon>Selenastraceae</taxon>
        <taxon>Raphidocelis</taxon>
    </lineage>
</organism>
<feature type="region of interest" description="Disordered" evidence="1">
    <location>
        <begin position="845"/>
        <end position="950"/>
    </location>
</feature>
<feature type="compositionally biased region" description="Pro residues" evidence="1">
    <location>
        <begin position="911"/>
        <end position="920"/>
    </location>
</feature>
<keyword evidence="3" id="KW-1185">Reference proteome</keyword>
<comment type="caution">
    <text evidence="2">The sequence shown here is derived from an EMBL/GenBank/DDBJ whole genome shotgun (WGS) entry which is preliminary data.</text>
</comment>
<evidence type="ECO:0008006" key="4">
    <source>
        <dbReference type="Google" id="ProtNLM"/>
    </source>
</evidence>
<reference evidence="2 3" key="1">
    <citation type="journal article" date="2018" name="Sci. Rep.">
        <title>Raphidocelis subcapitata (=Pseudokirchneriella subcapitata) provides an insight into genome evolution and environmental adaptations in the Sphaeropleales.</title>
        <authorList>
            <person name="Suzuki S."/>
            <person name="Yamaguchi H."/>
            <person name="Nakajima N."/>
            <person name="Kawachi M."/>
        </authorList>
    </citation>
    <scope>NUCLEOTIDE SEQUENCE [LARGE SCALE GENOMIC DNA]</scope>
    <source>
        <strain evidence="2 3">NIES-35</strain>
    </source>
</reference>
<sequence>MQEEVEGGRPRQVVIGDTGAQTGLEGLRVRAVWTSRRGRGPLLVGEYEGRVSPNPGPGERSRRGRGRGRGRGHSGEGGPPQNQPWRIVYDDGDEELGFFANGFSAFYSTKGSGKNSKLVARPLTWLGTSTPDWAEGMATPPHQAAAAAEVAPPLAEQQRQQQQQEKEEEEEEEDEQQQVEEEAQQKETEQQHHPNGPPKVLQQQAAEQEEDKQQRKKQQRIEQKNGGQAGQQEEQRVREQRQQRVKEQQQQQEQEQEQEEKEQQQQEDEQQQLEEPELTLRPAQHQQESGSAALPGAAHAHAAASAAASCEAAAASSSAKALLVQALVAAAAGGVVNGAGRSSGGEGEPRQVAGEEGRAQAAGPDAAIDAVLLQLTGTSAGIKAAAAALMERVEADADNGARRVVARIVERMERVAAGVARVHLLHLVDCLLSHARRPNAPAHVAHALPAMAGAGLTRMVALAASDDASRARVARTLDAWGRKGLLEASYLRLGYERLAALGHATAAAGAVESGASSGRQRAEKRRRSGGFDYRLARIILPAPPRVVTEAEIMPELAQRMAQAAAADVGREALAPPPSQSPGAVPAGSEHQLCCNLFGPAVEVVLLMDPFGGMAEDSAGSRSRAPGAPLLQQLLGDASLALQPRPDAAAALLPDPMQEALADSRVATWRDVLAPAEEERARAEAAAEQERLHAQHMAKQAQGGQQLLLQHPGQHEQAWLQPPQPMDATLLQQWGGPVQQQQQQQQQWPQQQAPGYEQQQQQQPVFWQEQQPQQGTLAPWRSSTPPDVAGASWREASVEGSGDDESWITNVPAAPQRDDAAELARGQGLASADTWVPANPYHESAPWSWQGAAPAGAAGVQPWEEYDPDAPPPLPPPEEVGGEEDGESPPPLPPGTPPPLPADDPAAAADAQPPPLPPEPYPGDAGVGGEGGDADMEDIGVEGGAGVGPHTTQAAVAPLHSMLPGSSAGAAVMAVPQPYEQPGPEQYHQPQPATLQQHHLHDHFQPVHQQQQHPQPYLQLHPQPQMQPQMQMQMQPHLQQQQQPQQMMMRPLLHPQPQLFVAQQIAAAQQHALVANMQHQHMIQLQRPPFQHLHPMQPHPQHQPHAPHAAFAPGPYNGMPVPPAGPPGPMLGVAPPQPPQGPVPPGPMGLPPPLARTPLPGVPPPARPPLH</sequence>
<dbReference type="Proteomes" id="UP000247498">
    <property type="component" value="Unassembled WGS sequence"/>
</dbReference>
<feature type="compositionally biased region" description="Low complexity" evidence="1">
    <location>
        <begin position="733"/>
        <end position="773"/>
    </location>
</feature>
<dbReference type="STRING" id="307507.A0A2V0PGN0"/>
<feature type="region of interest" description="Disordered" evidence="1">
    <location>
        <begin position="733"/>
        <end position="809"/>
    </location>
</feature>
<protein>
    <recommendedName>
        <fullName evidence="4">CID domain-containing protein</fullName>
    </recommendedName>
</protein>
<feature type="compositionally biased region" description="Basic and acidic residues" evidence="1">
    <location>
        <begin position="679"/>
        <end position="692"/>
    </location>
</feature>
<dbReference type="EMBL" id="BDRX01000133">
    <property type="protein sequence ID" value="GBF98709.1"/>
    <property type="molecule type" value="Genomic_DNA"/>
</dbReference>
<dbReference type="InParanoid" id="A0A2V0PGN0"/>
<name>A0A2V0PGN0_9CHLO</name>
<feature type="compositionally biased region" description="Low complexity" evidence="1">
    <location>
        <begin position="845"/>
        <end position="862"/>
    </location>
</feature>
<feature type="region of interest" description="Disordered" evidence="1">
    <location>
        <begin position="567"/>
        <end position="588"/>
    </location>
</feature>
<feature type="compositionally biased region" description="Pro residues" evidence="1">
    <location>
        <begin position="868"/>
        <end position="877"/>
    </location>
</feature>
<feature type="region of interest" description="Disordered" evidence="1">
    <location>
        <begin position="338"/>
        <end position="360"/>
    </location>
</feature>
<dbReference type="InterPro" id="IPR008942">
    <property type="entry name" value="ENTH_VHS"/>
</dbReference>
<feature type="compositionally biased region" description="Low complexity" evidence="1">
    <location>
        <begin position="977"/>
        <end position="991"/>
    </location>
</feature>
<feature type="compositionally biased region" description="Acidic residues" evidence="1">
    <location>
        <begin position="254"/>
        <end position="277"/>
    </location>
</feature>
<feature type="compositionally biased region" description="Basic and acidic residues" evidence="1">
    <location>
        <begin position="183"/>
        <end position="192"/>
    </location>
</feature>
<feature type="compositionally biased region" description="Low complexity" evidence="1">
    <location>
        <begin position="1090"/>
        <end position="1118"/>
    </location>
</feature>
<dbReference type="Gene3D" id="1.25.40.90">
    <property type="match status" value="1"/>
</dbReference>
<feature type="compositionally biased region" description="Acidic residues" evidence="1">
    <location>
        <begin position="166"/>
        <end position="182"/>
    </location>
</feature>
<feature type="region of interest" description="Disordered" evidence="1">
    <location>
        <begin position="1"/>
        <end position="21"/>
    </location>
</feature>
<feature type="region of interest" description="Disordered" evidence="1">
    <location>
        <begin position="1090"/>
        <end position="1170"/>
    </location>
</feature>
<proteinExistence type="predicted"/>
<feature type="compositionally biased region" description="Basic and acidic residues" evidence="1">
    <location>
        <begin position="347"/>
        <end position="358"/>
    </location>
</feature>
<evidence type="ECO:0000313" key="3">
    <source>
        <dbReference type="Proteomes" id="UP000247498"/>
    </source>
</evidence>
<feature type="region of interest" description="Disordered" evidence="1">
    <location>
        <begin position="679"/>
        <end position="702"/>
    </location>
</feature>
<feature type="compositionally biased region" description="Basic and acidic residues" evidence="1">
    <location>
        <begin position="233"/>
        <end position="247"/>
    </location>
</feature>
<feature type="region of interest" description="Disordered" evidence="1">
    <location>
        <begin position="977"/>
        <end position="996"/>
    </location>
</feature>
<evidence type="ECO:0000256" key="1">
    <source>
        <dbReference type="SAM" id="MobiDB-lite"/>
    </source>
</evidence>
<feature type="compositionally biased region" description="Basic residues" evidence="1">
    <location>
        <begin position="62"/>
        <end position="72"/>
    </location>
</feature>
<dbReference type="AlphaFoldDB" id="A0A2V0PGN0"/>